<evidence type="ECO:0000256" key="4">
    <source>
        <dbReference type="ARBA" id="ARBA00022741"/>
    </source>
</evidence>
<protein>
    <recommendedName>
        <fullName evidence="7 8">Peptide chain release factor 3</fullName>
        <shortName evidence="7">RF-3</shortName>
    </recommendedName>
</protein>
<dbReference type="InterPro" id="IPR053905">
    <property type="entry name" value="EF-G-like_DII"/>
</dbReference>
<evidence type="ECO:0000256" key="2">
    <source>
        <dbReference type="ARBA" id="ARBA00009978"/>
    </source>
</evidence>
<dbReference type="InterPro" id="IPR031157">
    <property type="entry name" value="G_TR_CS"/>
</dbReference>
<dbReference type="HAMAP" id="MF_00072">
    <property type="entry name" value="Rel_fac_3"/>
    <property type="match status" value="1"/>
</dbReference>
<dbReference type="GO" id="GO:0005829">
    <property type="term" value="C:cytosol"/>
    <property type="evidence" value="ECO:0007669"/>
    <property type="project" value="TreeGrafter"/>
</dbReference>
<evidence type="ECO:0000256" key="6">
    <source>
        <dbReference type="ARBA" id="ARBA00023134"/>
    </source>
</evidence>
<dbReference type="GO" id="GO:0016149">
    <property type="term" value="F:translation release factor activity, codon specific"/>
    <property type="evidence" value="ECO:0007669"/>
    <property type="project" value="UniProtKB-UniRule"/>
</dbReference>
<evidence type="ECO:0000256" key="3">
    <source>
        <dbReference type="ARBA" id="ARBA00022490"/>
    </source>
</evidence>
<evidence type="ECO:0000259" key="10">
    <source>
        <dbReference type="PROSITE" id="PS51722"/>
    </source>
</evidence>
<dbReference type="PROSITE" id="PS51722">
    <property type="entry name" value="G_TR_2"/>
    <property type="match status" value="1"/>
</dbReference>
<feature type="region of interest" description="Disordered" evidence="9">
    <location>
        <begin position="1"/>
        <end position="20"/>
    </location>
</feature>
<evidence type="ECO:0000313" key="12">
    <source>
        <dbReference type="Proteomes" id="UP000053512"/>
    </source>
</evidence>
<feature type="compositionally biased region" description="Polar residues" evidence="9">
    <location>
        <begin position="1"/>
        <end position="12"/>
    </location>
</feature>
<dbReference type="InterPro" id="IPR032090">
    <property type="entry name" value="RF3_C"/>
</dbReference>
<dbReference type="InterPro" id="IPR035647">
    <property type="entry name" value="EFG_III/V"/>
</dbReference>
<dbReference type="OrthoDB" id="9801472at2"/>
<accession>A0A0W8I3Y8</accession>
<comment type="caution">
    <text evidence="11">The sequence shown here is derived from an EMBL/GenBank/DDBJ whole genome shotgun (WGS) entry which is preliminary data.</text>
</comment>
<dbReference type="InterPro" id="IPR009000">
    <property type="entry name" value="Transl_B-barrel_sf"/>
</dbReference>
<dbReference type="Pfam" id="PF00009">
    <property type="entry name" value="GTP_EFTU"/>
    <property type="match status" value="1"/>
</dbReference>
<keyword evidence="3 7" id="KW-0963">Cytoplasm</keyword>
<dbReference type="Pfam" id="PF22042">
    <property type="entry name" value="EF-G_D2"/>
    <property type="match status" value="1"/>
</dbReference>
<dbReference type="GO" id="GO:0006449">
    <property type="term" value="P:regulation of translational termination"/>
    <property type="evidence" value="ECO:0007669"/>
    <property type="project" value="UniProtKB-UniRule"/>
</dbReference>
<evidence type="ECO:0000256" key="8">
    <source>
        <dbReference type="NCBIfam" id="TIGR00503"/>
    </source>
</evidence>
<evidence type="ECO:0000256" key="7">
    <source>
        <dbReference type="HAMAP-Rule" id="MF_00072"/>
    </source>
</evidence>
<dbReference type="Pfam" id="PF16658">
    <property type="entry name" value="RF3_C"/>
    <property type="match status" value="1"/>
</dbReference>
<dbReference type="SUPFAM" id="SSF54980">
    <property type="entry name" value="EF-G C-terminal domain-like"/>
    <property type="match status" value="1"/>
</dbReference>
<dbReference type="GO" id="GO:0005525">
    <property type="term" value="F:GTP binding"/>
    <property type="evidence" value="ECO:0007669"/>
    <property type="project" value="UniProtKB-UniRule"/>
</dbReference>
<feature type="binding site" evidence="7">
    <location>
        <begin position="104"/>
        <end position="108"/>
    </location>
    <ligand>
        <name>GTP</name>
        <dbReference type="ChEBI" id="CHEBI:37565"/>
    </ligand>
</feature>
<dbReference type="RefSeq" id="WP_058875155.1">
    <property type="nucleotide sequence ID" value="NZ_LQBK01000039.1"/>
</dbReference>
<dbReference type="PANTHER" id="PTHR43556:SF2">
    <property type="entry name" value="PEPTIDE CHAIN RELEASE FACTOR RF3"/>
    <property type="match status" value="1"/>
</dbReference>
<dbReference type="PRINTS" id="PR00315">
    <property type="entry name" value="ELONGATNFCT"/>
</dbReference>
<evidence type="ECO:0000256" key="1">
    <source>
        <dbReference type="ARBA" id="ARBA00004496"/>
    </source>
</evidence>
<keyword evidence="6 7" id="KW-0342">GTP-binding</keyword>
<evidence type="ECO:0000256" key="5">
    <source>
        <dbReference type="ARBA" id="ARBA00022917"/>
    </source>
</evidence>
<dbReference type="NCBIfam" id="NF001964">
    <property type="entry name" value="PRK00741.1"/>
    <property type="match status" value="1"/>
</dbReference>
<dbReference type="GO" id="GO:0016150">
    <property type="term" value="F:translation release factor activity, codon nonspecific"/>
    <property type="evidence" value="ECO:0007669"/>
    <property type="project" value="TreeGrafter"/>
</dbReference>
<comment type="function">
    <text evidence="7">Increases the formation of ribosomal termination complexes and stimulates activities of RF-1 and RF-2. It binds guanine nucleotides and has strong preference for UGA stop codons. It may interact directly with the ribosome. The stimulation of RF-1 and RF-2 is significantly reduced by GTP and GDP, but not by GMP.</text>
</comment>
<dbReference type="Gene3D" id="3.40.50.300">
    <property type="entry name" value="P-loop containing nucleotide triphosphate hydrolases"/>
    <property type="match status" value="1"/>
</dbReference>
<dbReference type="Gene3D" id="2.40.30.10">
    <property type="entry name" value="Translation factors"/>
    <property type="match status" value="1"/>
</dbReference>
<dbReference type="InterPro" id="IPR038467">
    <property type="entry name" value="RF3_dom_3_sf"/>
</dbReference>
<dbReference type="AlphaFoldDB" id="A0A0W8I3Y8"/>
<reference evidence="12" key="1">
    <citation type="submission" date="2015-12" db="EMBL/GenBank/DDBJ databases">
        <authorList>
            <person name="Nair G.R."/>
            <person name="Kaur G."/>
            <person name="Mayilraj S."/>
        </authorList>
    </citation>
    <scope>NUCLEOTIDE SEQUENCE [LARGE SCALE GENOMIC DNA]</scope>
    <source>
        <strain evidence="12">CD08_4</strain>
    </source>
</reference>
<feature type="domain" description="Tr-type G" evidence="10">
    <location>
        <begin position="27"/>
        <end position="295"/>
    </location>
</feature>
<evidence type="ECO:0000256" key="9">
    <source>
        <dbReference type="SAM" id="MobiDB-lite"/>
    </source>
</evidence>
<dbReference type="NCBIfam" id="TIGR00231">
    <property type="entry name" value="small_GTP"/>
    <property type="match status" value="1"/>
</dbReference>
<dbReference type="GO" id="GO:0003924">
    <property type="term" value="F:GTPase activity"/>
    <property type="evidence" value="ECO:0007669"/>
    <property type="project" value="InterPro"/>
</dbReference>
<dbReference type="InterPro" id="IPR004548">
    <property type="entry name" value="PrfC"/>
</dbReference>
<keyword evidence="5 7" id="KW-0648">Protein biosynthesis</keyword>
<comment type="similarity">
    <text evidence="2 7">Belongs to the TRAFAC class translation factor GTPase superfamily. Classic translation factor GTPase family. PrfC subfamily.</text>
</comment>
<dbReference type="EMBL" id="LQBK01000039">
    <property type="protein sequence ID" value="KUG52611.1"/>
    <property type="molecule type" value="Genomic_DNA"/>
</dbReference>
<sequence>MAAQQSARTSPSVLDGPTPEDVVQEATRRRTFAVISHPDAGKSTLTEALALHAHVIAEAGATHGKASRKATVSDWLQMEQERGISISSAALQFTYRDTVFNLLDTPGHADFSEDTYRVLAAVDCAVMLIDAAKGLETQTLKLFDVCRRRGLPVITVINKWDRPGKDALELMDEVQQRTGRVPVPLSWPVGLSGDFRGTVDPRTGAYTRYRRVASGAALAEVDVFGPDEAAQLEGAAWTEAVETAELVAEGNGAFDAGAFLAAEATPVLFAAAALNFGMAALLDVLVDLAPPAGPRADADGALRPVDAPFSGFVFKLQAGMDRAHRDHVAFLRVCSGVFQRGMVLTHAATGKPFATKYAHHVFGRDRETIETAFPGDVVGLVNASALRAGDSVYTGTPVVFPPIPHFSPEHFQVARAADAGRAKQFRRGITQLEHEGVIQVLRSEARGDQAPVLAAVGPMQFEVVADRMDREFGAQVRLEPLPYTLARRVVAPDPDALNRIPGTEVLRRADGEPIAVFTDKWKLGRVATHAPEAALEPIGGALD</sequence>
<keyword evidence="4 7" id="KW-0547">Nucleotide-binding</keyword>
<dbReference type="Proteomes" id="UP000053512">
    <property type="component" value="Unassembled WGS sequence"/>
</dbReference>
<dbReference type="InterPro" id="IPR005225">
    <property type="entry name" value="Small_GTP-bd"/>
</dbReference>
<dbReference type="SUPFAM" id="SSF52540">
    <property type="entry name" value="P-loop containing nucleoside triphosphate hydrolases"/>
    <property type="match status" value="1"/>
</dbReference>
<comment type="subcellular location">
    <subcellularLocation>
        <location evidence="1 7">Cytoplasm</location>
    </subcellularLocation>
</comment>
<organism evidence="11 12">
    <name type="scientific">Kocuria rosea subsp. polaris</name>
    <dbReference type="NCBI Taxonomy" id="136273"/>
    <lineage>
        <taxon>Bacteria</taxon>
        <taxon>Bacillati</taxon>
        <taxon>Actinomycetota</taxon>
        <taxon>Actinomycetes</taxon>
        <taxon>Micrococcales</taxon>
        <taxon>Micrococcaceae</taxon>
        <taxon>Kocuria</taxon>
    </lineage>
</organism>
<proteinExistence type="inferred from homology"/>
<name>A0A0W8I3Y8_KOCRO</name>
<dbReference type="NCBIfam" id="TIGR00503">
    <property type="entry name" value="prfC"/>
    <property type="match status" value="1"/>
</dbReference>
<dbReference type="Gene3D" id="3.30.70.3280">
    <property type="entry name" value="Peptide chain release factor 3, domain III"/>
    <property type="match status" value="1"/>
</dbReference>
<dbReference type="SUPFAM" id="SSF50447">
    <property type="entry name" value="Translation proteins"/>
    <property type="match status" value="1"/>
</dbReference>
<gene>
    <name evidence="7" type="primary">prfC</name>
    <name evidence="11" type="ORF">AVL61_13260</name>
</gene>
<evidence type="ECO:0000313" key="11">
    <source>
        <dbReference type="EMBL" id="KUG52611.1"/>
    </source>
</evidence>
<comment type="caution">
    <text evidence="7">Lacks conserved residue(s) required for the propagation of feature annotation.</text>
</comment>
<dbReference type="PANTHER" id="PTHR43556">
    <property type="entry name" value="PEPTIDE CHAIN RELEASE FACTOR RF3"/>
    <property type="match status" value="1"/>
</dbReference>
<dbReference type="InterPro" id="IPR000795">
    <property type="entry name" value="T_Tr_GTP-bd_dom"/>
</dbReference>
<dbReference type="InterPro" id="IPR027417">
    <property type="entry name" value="P-loop_NTPase"/>
</dbReference>
<dbReference type="PROSITE" id="PS00301">
    <property type="entry name" value="G_TR_1"/>
    <property type="match status" value="1"/>
</dbReference>